<evidence type="ECO:0000256" key="2">
    <source>
        <dbReference type="ARBA" id="ARBA00007520"/>
    </source>
</evidence>
<comment type="subcellular location">
    <subcellularLocation>
        <location evidence="1">Cell membrane</location>
        <topology evidence="1">Multi-pass membrane protein</topology>
    </subcellularLocation>
</comment>
<dbReference type="PRINTS" id="PR01036">
    <property type="entry name" value="TCRTETB"/>
</dbReference>
<feature type="transmembrane region" description="Helical" evidence="9">
    <location>
        <begin position="67"/>
        <end position="86"/>
    </location>
</feature>
<keyword evidence="5 9" id="KW-0812">Transmembrane</keyword>
<comment type="similarity">
    <text evidence="2">Belongs to the major facilitator superfamily. TCR/Tet family.</text>
</comment>
<gene>
    <name evidence="11" type="ORF">GCM10010102_01480</name>
</gene>
<feature type="transmembrane region" description="Helical" evidence="9">
    <location>
        <begin position="378"/>
        <end position="401"/>
    </location>
</feature>
<evidence type="ECO:0000256" key="9">
    <source>
        <dbReference type="SAM" id="Phobius"/>
    </source>
</evidence>
<organism evidence="11 12">
    <name type="scientific">Promicromonospora citrea</name>
    <dbReference type="NCBI Taxonomy" id="43677"/>
    <lineage>
        <taxon>Bacteria</taxon>
        <taxon>Bacillati</taxon>
        <taxon>Actinomycetota</taxon>
        <taxon>Actinomycetes</taxon>
        <taxon>Micrococcales</taxon>
        <taxon>Promicromonosporaceae</taxon>
        <taxon>Promicromonospora</taxon>
    </lineage>
</organism>
<evidence type="ECO:0000256" key="1">
    <source>
        <dbReference type="ARBA" id="ARBA00004651"/>
    </source>
</evidence>
<feature type="transmembrane region" description="Helical" evidence="9">
    <location>
        <begin position="184"/>
        <end position="206"/>
    </location>
</feature>
<comment type="caution">
    <text evidence="11">The sequence shown here is derived from an EMBL/GenBank/DDBJ whole genome shotgun (WGS) entry which is preliminary data.</text>
</comment>
<feature type="transmembrane region" description="Helical" evidence="9">
    <location>
        <begin position="98"/>
        <end position="117"/>
    </location>
</feature>
<dbReference type="GO" id="GO:0022857">
    <property type="term" value="F:transmembrane transporter activity"/>
    <property type="evidence" value="ECO:0007669"/>
    <property type="project" value="InterPro"/>
</dbReference>
<feature type="transmembrane region" description="Helical" evidence="9">
    <location>
        <begin position="354"/>
        <end position="372"/>
    </location>
</feature>
<dbReference type="GO" id="GO:0005886">
    <property type="term" value="C:plasma membrane"/>
    <property type="evidence" value="ECO:0007669"/>
    <property type="project" value="UniProtKB-SubCell"/>
</dbReference>
<dbReference type="InterPro" id="IPR004638">
    <property type="entry name" value="EmrB-like"/>
</dbReference>
<dbReference type="PANTHER" id="PTHR23501:SF197">
    <property type="entry name" value="COMD"/>
    <property type="match status" value="1"/>
</dbReference>
<protein>
    <recommendedName>
        <fullName evidence="10">Major facilitator superfamily (MFS) profile domain-containing protein</fullName>
    </recommendedName>
</protein>
<keyword evidence="7 9" id="KW-0472">Membrane</keyword>
<dbReference type="FunFam" id="1.20.1720.10:FF:000004">
    <property type="entry name" value="EmrB/QacA family drug resistance transporter"/>
    <property type="match status" value="1"/>
</dbReference>
<evidence type="ECO:0000313" key="12">
    <source>
        <dbReference type="Proteomes" id="UP000655589"/>
    </source>
</evidence>
<keyword evidence="6 9" id="KW-1133">Transmembrane helix</keyword>
<reference evidence="11" key="1">
    <citation type="journal article" date="2014" name="Int. J. Syst. Evol. Microbiol.">
        <title>Complete genome sequence of Corynebacterium casei LMG S-19264T (=DSM 44701T), isolated from a smear-ripened cheese.</title>
        <authorList>
            <consortium name="US DOE Joint Genome Institute (JGI-PGF)"/>
            <person name="Walter F."/>
            <person name="Albersmeier A."/>
            <person name="Kalinowski J."/>
            <person name="Ruckert C."/>
        </authorList>
    </citation>
    <scope>NUCLEOTIDE SEQUENCE</scope>
    <source>
        <strain evidence="11">JCM 3051</strain>
    </source>
</reference>
<evidence type="ECO:0000256" key="5">
    <source>
        <dbReference type="ARBA" id="ARBA00022692"/>
    </source>
</evidence>
<evidence type="ECO:0000313" key="11">
    <source>
        <dbReference type="EMBL" id="GGM09396.1"/>
    </source>
</evidence>
<dbReference type="Proteomes" id="UP000655589">
    <property type="component" value="Unassembled WGS sequence"/>
</dbReference>
<feature type="transmembrane region" description="Helical" evidence="9">
    <location>
        <begin position="246"/>
        <end position="267"/>
    </location>
</feature>
<feature type="region of interest" description="Disordered" evidence="8">
    <location>
        <begin position="1"/>
        <end position="21"/>
    </location>
</feature>
<feature type="transmembrane region" description="Helical" evidence="9">
    <location>
        <begin position="123"/>
        <end position="144"/>
    </location>
</feature>
<dbReference type="SUPFAM" id="SSF103473">
    <property type="entry name" value="MFS general substrate transporter"/>
    <property type="match status" value="1"/>
</dbReference>
<evidence type="ECO:0000256" key="4">
    <source>
        <dbReference type="ARBA" id="ARBA00022475"/>
    </source>
</evidence>
<feature type="transmembrane region" description="Helical" evidence="9">
    <location>
        <begin position="156"/>
        <end position="178"/>
    </location>
</feature>
<keyword evidence="4" id="KW-1003">Cell membrane</keyword>
<dbReference type="Pfam" id="PF07690">
    <property type="entry name" value="MFS_1"/>
    <property type="match status" value="1"/>
</dbReference>
<dbReference type="AlphaFoldDB" id="A0A8H9L239"/>
<keyword evidence="12" id="KW-1185">Reference proteome</keyword>
<feature type="transmembrane region" description="Helical" evidence="9">
    <location>
        <begin position="218"/>
        <end position="240"/>
    </location>
</feature>
<dbReference type="PROSITE" id="PS50850">
    <property type="entry name" value="MFS"/>
    <property type="match status" value="1"/>
</dbReference>
<dbReference type="Gene3D" id="1.20.1720.10">
    <property type="entry name" value="Multidrug resistance protein D"/>
    <property type="match status" value="1"/>
</dbReference>
<evidence type="ECO:0000256" key="7">
    <source>
        <dbReference type="ARBA" id="ARBA00023136"/>
    </source>
</evidence>
<feature type="domain" description="Major facilitator superfamily (MFS) profile" evidence="10">
    <location>
        <begin position="32"/>
        <end position="522"/>
    </location>
</feature>
<sequence length="539" mass="56382">MTSTVTTEAPETEPGHLAGEPPAMTHSEVLRALSGILLGMFVSVLAMSVVSSSLPKIITDLGGGQSAFTWVVTATLLTSTISTPIWGKLADLTNRKTLIQIALVISVLSAAAAGFAQDAGQLITFRAFQGIGAGGLQSLAAVLIADIISPRQRGRYMGLMGSIMGVGMVGGPILGGFLTDAISWRWNFFVGLPFAVASIIVLQMTLKLPKRPRGSARIDVIGATLISLGVATLLLWITFAGSKFDWLSWQTAAMLGGSLVVLAIAVLVELRVKNPLIPMYLFKNRTLVLAVIGSVAVGVAMFGSSVFLSQYMQLSRGKTPTESGLYTIPMVVGLFLSSTVGGQLISRTGRYKPYMVSGAVLLTGGLLLLSTLDYQTSFVLVSIYLFVLGAGVGLLMQNMVLATQNTLHIKDSGSGTSTVTFFRSLGGAIGVSALGAVLGHRVKVGLEDGVTEIAPQLAKQGIDPSAFQSGGDTLPDLSTLPPLLVEVVEKAYANGIAEIFLTAVPLAVVALICVVLIKEVPLGHRSGIDQLKDLEPAES</sequence>
<reference evidence="11" key="2">
    <citation type="submission" date="2020-09" db="EMBL/GenBank/DDBJ databases">
        <authorList>
            <person name="Sun Q."/>
            <person name="Ohkuma M."/>
        </authorList>
    </citation>
    <scope>NUCLEOTIDE SEQUENCE</scope>
    <source>
        <strain evidence="11">JCM 3051</strain>
    </source>
</reference>
<feature type="transmembrane region" description="Helical" evidence="9">
    <location>
        <begin position="32"/>
        <end position="55"/>
    </location>
</feature>
<dbReference type="Gene3D" id="1.20.1250.20">
    <property type="entry name" value="MFS general substrate transporter like domains"/>
    <property type="match status" value="1"/>
</dbReference>
<dbReference type="EMBL" id="BMPT01000001">
    <property type="protein sequence ID" value="GGM09396.1"/>
    <property type="molecule type" value="Genomic_DNA"/>
</dbReference>
<dbReference type="NCBIfam" id="TIGR00711">
    <property type="entry name" value="efflux_EmrB"/>
    <property type="match status" value="1"/>
</dbReference>
<dbReference type="InterPro" id="IPR036259">
    <property type="entry name" value="MFS_trans_sf"/>
</dbReference>
<name>A0A8H9L239_9MICO</name>
<accession>A0A8H9L239</accession>
<evidence type="ECO:0000256" key="6">
    <source>
        <dbReference type="ARBA" id="ARBA00022989"/>
    </source>
</evidence>
<proteinExistence type="inferred from homology"/>
<dbReference type="PANTHER" id="PTHR23501">
    <property type="entry name" value="MAJOR FACILITATOR SUPERFAMILY"/>
    <property type="match status" value="1"/>
</dbReference>
<feature type="transmembrane region" description="Helical" evidence="9">
    <location>
        <begin position="324"/>
        <end position="342"/>
    </location>
</feature>
<dbReference type="InterPro" id="IPR011701">
    <property type="entry name" value="MFS"/>
</dbReference>
<evidence type="ECO:0000256" key="3">
    <source>
        <dbReference type="ARBA" id="ARBA00022448"/>
    </source>
</evidence>
<feature type="transmembrane region" description="Helical" evidence="9">
    <location>
        <begin position="421"/>
        <end position="439"/>
    </location>
</feature>
<dbReference type="CDD" id="cd17502">
    <property type="entry name" value="MFS_Azr1_MDR_like"/>
    <property type="match status" value="1"/>
</dbReference>
<feature type="transmembrane region" description="Helical" evidence="9">
    <location>
        <begin position="491"/>
        <end position="517"/>
    </location>
</feature>
<evidence type="ECO:0000259" key="10">
    <source>
        <dbReference type="PROSITE" id="PS50850"/>
    </source>
</evidence>
<evidence type="ECO:0000256" key="8">
    <source>
        <dbReference type="SAM" id="MobiDB-lite"/>
    </source>
</evidence>
<dbReference type="InterPro" id="IPR020846">
    <property type="entry name" value="MFS_dom"/>
</dbReference>
<feature type="transmembrane region" description="Helical" evidence="9">
    <location>
        <begin position="287"/>
        <end position="312"/>
    </location>
</feature>
<dbReference type="RefSeq" id="WP_171106657.1">
    <property type="nucleotide sequence ID" value="NZ_BMPT01000001.1"/>
</dbReference>
<keyword evidence="3" id="KW-0813">Transport</keyword>